<evidence type="ECO:0000259" key="2">
    <source>
        <dbReference type="PROSITE" id="PS51384"/>
    </source>
</evidence>
<evidence type="ECO:0000256" key="1">
    <source>
        <dbReference type="ARBA" id="ARBA00035644"/>
    </source>
</evidence>
<dbReference type="AlphaFoldDB" id="A0A1H2PJL8"/>
<dbReference type="RefSeq" id="WP_091904488.1">
    <property type="nucleotide sequence ID" value="NZ_FNLO01000001.1"/>
</dbReference>
<dbReference type="InterPro" id="IPR017927">
    <property type="entry name" value="FAD-bd_FR_type"/>
</dbReference>
<dbReference type="Pfam" id="PF08021">
    <property type="entry name" value="FAD_binding_9"/>
    <property type="match status" value="1"/>
</dbReference>
<evidence type="ECO:0000313" key="4">
    <source>
        <dbReference type="Proteomes" id="UP000243719"/>
    </source>
</evidence>
<dbReference type="InterPro" id="IPR039261">
    <property type="entry name" value="FNR_nucleotide-bd"/>
</dbReference>
<feature type="domain" description="FAD-binding FR-type" evidence="2">
    <location>
        <begin position="16"/>
        <end position="139"/>
    </location>
</feature>
<dbReference type="Gene3D" id="3.40.50.80">
    <property type="entry name" value="Nucleotide-binding domain of ferredoxin-NADP reductase (FNR) module"/>
    <property type="match status" value="1"/>
</dbReference>
<dbReference type="Gene3D" id="2.40.30.10">
    <property type="entry name" value="Translation factors"/>
    <property type="match status" value="1"/>
</dbReference>
<dbReference type="PROSITE" id="PS51384">
    <property type="entry name" value="FAD_FR"/>
    <property type="match status" value="1"/>
</dbReference>
<dbReference type="GO" id="GO:0016491">
    <property type="term" value="F:oxidoreductase activity"/>
    <property type="evidence" value="ECO:0007669"/>
    <property type="project" value="InterPro"/>
</dbReference>
<keyword evidence="4" id="KW-1185">Reference proteome</keyword>
<dbReference type="PANTHER" id="PTHR30157:SF0">
    <property type="entry name" value="NADPH-DEPENDENT FERRIC-CHELATE REDUCTASE"/>
    <property type="match status" value="1"/>
</dbReference>
<dbReference type="OrthoDB" id="9814826at2"/>
<dbReference type="InterPro" id="IPR017938">
    <property type="entry name" value="Riboflavin_synthase-like_b-brl"/>
</dbReference>
<dbReference type="Pfam" id="PF04954">
    <property type="entry name" value="SIP"/>
    <property type="match status" value="1"/>
</dbReference>
<dbReference type="STRING" id="1770053.SAMN05216551_101353"/>
<dbReference type="InterPro" id="IPR039374">
    <property type="entry name" value="SIP_fam"/>
</dbReference>
<dbReference type="FunFam" id="2.40.30.10:FF:000055">
    <property type="entry name" value="Siderophore-interacting family protein"/>
    <property type="match status" value="1"/>
</dbReference>
<dbReference type="SUPFAM" id="SSF63380">
    <property type="entry name" value="Riboflavin synthase domain-like"/>
    <property type="match status" value="1"/>
</dbReference>
<dbReference type="InterPro" id="IPR013113">
    <property type="entry name" value="SIP_FAD-bd"/>
</dbReference>
<dbReference type="CDD" id="cd06193">
    <property type="entry name" value="siderophore_interacting"/>
    <property type="match status" value="1"/>
</dbReference>
<dbReference type="Proteomes" id="UP000243719">
    <property type="component" value="Unassembled WGS sequence"/>
</dbReference>
<gene>
    <name evidence="3" type="ORF">SAMN05216551_101353</name>
</gene>
<comment type="similarity">
    <text evidence="1">Belongs to the SIP oxidoreductase family.</text>
</comment>
<dbReference type="EMBL" id="FNLO01000001">
    <property type="protein sequence ID" value="SDV46458.1"/>
    <property type="molecule type" value="Genomic_DNA"/>
</dbReference>
<name>A0A1H2PJL8_9BURK</name>
<dbReference type="PANTHER" id="PTHR30157">
    <property type="entry name" value="FERRIC REDUCTASE, NADPH-DEPENDENT"/>
    <property type="match status" value="1"/>
</dbReference>
<dbReference type="InterPro" id="IPR007037">
    <property type="entry name" value="SIP_rossman_dom"/>
</dbReference>
<reference evidence="4" key="1">
    <citation type="submission" date="2016-09" db="EMBL/GenBank/DDBJ databases">
        <authorList>
            <person name="Varghese N."/>
            <person name="Submissions S."/>
        </authorList>
    </citation>
    <scope>NUCLEOTIDE SEQUENCE [LARGE SCALE GENOMIC DNA]</scope>
    <source>
        <strain evidence="4">JS23</strain>
    </source>
</reference>
<proteinExistence type="inferred from homology"/>
<protein>
    <submittedName>
        <fullName evidence="3">NADPH-dependent ferric siderophore reductase, contains FAD-binding and SIP domains</fullName>
    </submittedName>
</protein>
<sequence length="269" mass="29041">MTIDIDNAVSRVRHDLKFRRIEVQTVRHVSPHLLSVTFTGDDLKDFVSSSFDDHIKLFLPPPGEPLVLPSMGERGPVFPDGAPRPVARDYTPRRYDNAAGTLDIEFVLHGDGPASTWAAQAAPGQTLGIGGPRGSFVVSDELNWYLLIGDATALPAIGRRIESLPASARAFVVAAVADVADRLDFRSAADVQTTWVTTEADGSAPALVDAVAALDLPDGIGHAWAGGESTTMRAVRQHLLEVRRMDKRLVRASSYWKRGASGVHESLDD</sequence>
<evidence type="ECO:0000313" key="3">
    <source>
        <dbReference type="EMBL" id="SDV46458.1"/>
    </source>
</evidence>
<accession>A0A1H2PJL8</accession>
<organism evidence="3 4">
    <name type="scientific">Chitinasiproducens palmae</name>
    <dbReference type="NCBI Taxonomy" id="1770053"/>
    <lineage>
        <taxon>Bacteria</taxon>
        <taxon>Pseudomonadati</taxon>
        <taxon>Pseudomonadota</taxon>
        <taxon>Betaproteobacteria</taxon>
        <taxon>Burkholderiales</taxon>
        <taxon>Burkholderiaceae</taxon>
        <taxon>Chitinasiproducens</taxon>
    </lineage>
</organism>